<evidence type="ECO:0000313" key="12">
    <source>
        <dbReference type="Proteomes" id="UP000034785"/>
    </source>
</evidence>
<protein>
    <recommendedName>
        <fullName evidence="13">Glycosyltransferase RgtA/B/C/D-like domain-containing protein</fullName>
    </recommendedName>
</protein>
<evidence type="ECO:0000313" key="11">
    <source>
        <dbReference type="EMBL" id="KKS71224.1"/>
    </source>
</evidence>
<evidence type="ECO:0008006" key="13">
    <source>
        <dbReference type="Google" id="ProtNLM"/>
    </source>
</evidence>
<keyword evidence="8 10" id="KW-1133">Transmembrane helix</keyword>
<comment type="subcellular location">
    <subcellularLocation>
        <location evidence="1">Endoplasmic reticulum membrane</location>
        <topology evidence="1">Multi-pass membrane protein</topology>
    </subcellularLocation>
</comment>
<feature type="transmembrane region" description="Helical" evidence="10">
    <location>
        <begin position="226"/>
        <end position="244"/>
    </location>
</feature>
<organism evidence="11 12">
    <name type="scientific">Candidatus Daviesbacteria bacterium GW2011_GWA2_42_7</name>
    <dbReference type="NCBI Taxonomy" id="1618425"/>
    <lineage>
        <taxon>Bacteria</taxon>
        <taxon>Candidatus Daviesiibacteriota</taxon>
    </lineage>
</organism>
<feature type="transmembrane region" description="Helical" evidence="10">
    <location>
        <begin position="321"/>
        <end position="338"/>
    </location>
</feature>
<dbReference type="GO" id="GO:0000009">
    <property type="term" value="F:alpha-1,6-mannosyltransferase activity"/>
    <property type="evidence" value="ECO:0007669"/>
    <property type="project" value="InterPro"/>
</dbReference>
<keyword evidence="9 10" id="KW-0472">Membrane</keyword>
<dbReference type="UniPathway" id="UPA00196"/>
<dbReference type="AlphaFoldDB" id="A0A0G1BDH7"/>
<comment type="pathway">
    <text evidence="2">Glycolipid biosynthesis; glycosylphosphatidylinositol-anchor biosynthesis.</text>
</comment>
<feature type="transmembrane region" description="Helical" evidence="10">
    <location>
        <begin position="369"/>
        <end position="390"/>
    </location>
</feature>
<comment type="caution">
    <text evidence="11">The sequence shown here is derived from an EMBL/GenBank/DDBJ whole genome shotgun (WGS) entry which is preliminary data.</text>
</comment>
<feature type="transmembrane region" description="Helical" evidence="10">
    <location>
        <begin position="344"/>
        <end position="362"/>
    </location>
</feature>
<sequence>MNKVFAFVQKNIGESFFTIFGLFIGWKFVLLIILWLSVIFLPLGSGNNFLGGGVERYSLDPAVFAWANFDGEHYLSIAIFGYKDLEQAFFPVYPKLISFFSSPFQGDLFMAYFSATFMGLLISSTAFILAILLFWDLVLIDYPKKVAFWTLMFLLVFPTSFFFSSLYNESLFLLLTVASFYSARKGRWGFAGSLGMVASATRVFGILLLPALLVEAYQQKIPLKKFLWLSLIPLGLLGYMVYQWQTVGDLLAFYNLQTIVGNQHQLGGVLLPQVFVRYIKMLLTLDMSNILYQTIFLEFISGLLFFILPVVGYFKKMRISYLIFAFLGFLLPATAGSFSSLPRYVLVLFPSFIVGGVVVANLPKPIKFVTMSILFIWLVVEASLFFRGYWVA</sequence>
<evidence type="ECO:0000256" key="7">
    <source>
        <dbReference type="ARBA" id="ARBA00022824"/>
    </source>
</evidence>
<dbReference type="GO" id="GO:0031501">
    <property type="term" value="C:mannosyltransferase complex"/>
    <property type="evidence" value="ECO:0007669"/>
    <property type="project" value="TreeGrafter"/>
</dbReference>
<evidence type="ECO:0000256" key="5">
    <source>
        <dbReference type="ARBA" id="ARBA00022679"/>
    </source>
</evidence>
<evidence type="ECO:0000256" key="4">
    <source>
        <dbReference type="ARBA" id="ARBA00022676"/>
    </source>
</evidence>
<dbReference type="GO" id="GO:0004376">
    <property type="term" value="F:GPI mannosyltransferase activity"/>
    <property type="evidence" value="ECO:0007669"/>
    <property type="project" value="InterPro"/>
</dbReference>
<evidence type="ECO:0000256" key="8">
    <source>
        <dbReference type="ARBA" id="ARBA00022989"/>
    </source>
</evidence>
<evidence type="ECO:0000256" key="1">
    <source>
        <dbReference type="ARBA" id="ARBA00004477"/>
    </source>
</evidence>
<evidence type="ECO:0000256" key="2">
    <source>
        <dbReference type="ARBA" id="ARBA00004687"/>
    </source>
</evidence>
<evidence type="ECO:0000256" key="6">
    <source>
        <dbReference type="ARBA" id="ARBA00022692"/>
    </source>
</evidence>
<feature type="transmembrane region" description="Helical" evidence="10">
    <location>
        <begin position="16"/>
        <end position="41"/>
    </location>
</feature>
<evidence type="ECO:0000256" key="9">
    <source>
        <dbReference type="ARBA" id="ARBA00023136"/>
    </source>
</evidence>
<dbReference type="Proteomes" id="UP000034785">
    <property type="component" value="Unassembled WGS sequence"/>
</dbReference>
<dbReference type="PANTHER" id="PTHR12468:SF2">
    <property type="entry name" value="GPI MANNOSYLTRANSFERASE 2"/>
    <property type="match status" value="1"/>
</dbReference>
<dbReference type="EMBL" id="LCEJ01000003">
    <property type="protein sequence ID" value="KKS71224.1"/>
    <property type="molecule type" value="Genomic_DNA"/>
</dbReference>
<evidence type="ECO:0000256" key="3">
    <source>
        <dbReference type="ARBA" id="ARBA00022502"/>
    </source>
</evidence>
<reference evidence="11 12" key="1">
    <citation type="journal article" date="2015" name="Nature">
        <title>rRNA introns, odd ribosomes, and small enigmatic genomes across a large radiation of phyla.</title>
        <authorList>
            <person name="Brown C.T."/>
            <person name="Hug L.A."/>
            <person name="Thomas B.C."/>
            <person name="Sharon I."/>
            <person name="Castelle C.J."/>
            <person name="Singh A."/>
            <person name="Wilkins M.J."/>
            <person name="Williams K.H."/>
            <person name="Banfield J.F."/>
        </authorList>
    </citation>
    <scope>NUCLEOTIDE SEQUENCE [LARGE SCALE GENOMIC DNA]</scope>
</reference>
<dbReference type="GO" id="GO:0006506">
    <property type="term" value="P:GPI anchor biosynthetic process"/>
    <property type="evidence" value="ECO:0007669"/>
    <property type="project" value="UniProtKB-UniPathway"/>
</dbReference>
<feature type="transmembrane region" description="Helical" evidence="10">
    <location>
        <begin position="109"/>
        <end position="134"/>
    </location>
</feature>
<dbReference type="PANTHER" id="PTHR12468">
    <property type="entry name" value="GPI MANNOSYLTRANSFERASE 2"/>
    <property type="match status" value="1"/>
</dbReference>
<feature type="transmembrane region" description="Helical" evidence="10">
    <location>
        <begin position="146"/>
        <end position="168"/>
    </location>
</feature>
<keyword evidence="5" id="KW-0808">Transferase</keyword>
<keyword evidence="4" id="KW-0328">Glycosyltransferase</keyword>
<feature type="transmembrane region" description="Helical" evidence="10">
    <location>
        <begin position="188"/>
        <end position="214"/>
    </location>
</feature>
<name>A0A0G1BDH7_9BACT</name>
<keyword evidence="6 10" id="KW-0812">Transmembrane</keyword>
<keyword evidence="7" id="KW-0256">Endoplasmic reticulum</keyword>
<feature type="transmembrane region" description="Helical" evidence="10">
    <location>
        <begin position="290"/>
        <end position="314"/>
    </location>
</feature>
<dbReference type="Pfam" id="PF04188">
    <property type="entry name" value="Mannosyl_trans2"/>
    <property type="match status" value="1"/>
</dbReference>
<accession>A0A0G1BDH7</accession>
<dbReference type="GO" id="GO:0016020">
    <property type="term" value="C:membrane"/>
    <property type="evidence" value="ECO:0007669"/>
    <property type="project" value="GOC"/>
</dbReference>
<keyword evidence="3" id="KW-0337">GPI-anchor biosynthesis</keyword>
<gene>
    <name evidence="11" type="ORF">UV41_C0003G0009</name>
</gene>
<proteinExistence type="predicted"/>
<evidence type="ECO:0000256" key="10">
    <source>
        <dbReference type="SAM" id="Phobius"/>
    </source>
</evidence>
<dbReference type="InterPro" id="IPR007315">
    <property type="entry name" value="PIG-V/Gpi18"/>
</dbReference>